<organism evidence="6 7">
    <name type="scientific">Candidatus Caccousia avicola</name>
    <dbReference type="NCBI Taxonomy" id="2840721"/>
    <lineage>
        <taxon>Bacteria</taxon>
        <taxon>Bacillati</taxon>
        <taxon>Bacillota</taxon>
        <taxon>Clostridia</taxon>
        <taxon>Eubacteriales</taxon>
        <taxon>Oscillospiraceae</taxon>
        <taxon>Oscillospiraceae incertae sedis</taxon>
        <taxon>Candidatus Caccousia</taxon>
    </lineage>
</organism>
<evidence type="ECO:0000256" key="1">
    <source>
        <dbReference type="ARBA" id="ARBA00008875"/>
    </source>
</evidence>
<dbReference type="PANTHER" id="PTHR12631:SF10">
    <property type="entry name" value="BETA-XYLOSIDASE-LIKE PROTEIN-RELATED"/>
    <property type="match status" value="1"/>
</dbReference>
<dbReference type="Gene3D" id="2.60.40.1500">
    <property type="entry name" value="Glycosyl hydrolase domain, family 39"/>
    <property type="match status" value="1"/>
</dbReference>
<dbReference type="Gene3D" id="3.20.20.80">
    <property type="entry name" value="Glycosidases"/>
    <property type="match status" value="1"/>
</dbReference>
<evidence type="ECO:0000313" key="6">
    <source>
        <dbReference type="EMBL" id="HIR46479.1"/>
    </source>
</evidence>
<dbReference type="InterPro" id="IPR017853">
    <property type="entry name" value="GH"/>
</dbReference>
<keyword evidence="2" id="KW-0378">Hydrolase</keyword>
<dbReference type="PANTHER" id="PTHR12631">
    <property type="entry name" value="ALPHA-L-IDURONIDASE"/>
    <property type="match status" value="1"/>
</dbReference>
<reference evidence="6" key="2">
    <citation type="journal article" date="2021" name="PeerJ">
        <title>Extensive microbial diversity within the chicken gut microbiome revealed by metagenomics and culture.</title>
        <authorList>
            <person name="Gilroy R."/>
            <person name="Ravi A."/>
            <person name="Getino M."/>
            <person name="Pursley I."/>
            <person name="Horton D.L."/>
            <person name="Alikhan N.F."/>
            <person name="Baker D."/>
            <person name="Gharbi K."/>
            <person name="Hall N."/>
            <person name="Watson M."/>
            <person name="Adriaenssens E.M."/>
            <person name="Foster-Nyarko E."/>
            <person name="Jarju S."/>
            <person name="Secka A."/>
            <person name="Antonio M."/>
            <person name="Oren A."/>
            <person name="Chaudhuri R.R."/>
            <person name="La Ragione R."/>
            <person name="Hildebrand F."/>
            <person name="Pallen M.J."/>
        </authorList>
    </citation>
    <scope>NUCLEOTIDE SEQUENCE</scope>
    <source>
        <strain evidence="6">ChiSxjej1B13-7958</strain>
    </source>
</reference>
<dbReference type="Pfam" id="PF01229">
    <property type="entry name" value="Glyco_hydro_39"/>
    <property type="match status" value="1"/>
</dbReference>
<dbReference type="GO" id="GO:0005975">
    <property type="term" value="P:carbohydrate metabolic process"/>
    <property type="evidence" value="ECO:0007669"/>
    <property type="project" value="InterPro"/>
</dbReference>
<dbReference type="EMBL" id="DVGZ01000026">
    <property type="protein sequence ID" value="HIR46479.1"/>
    <property type="molecule type" value="Genomic_DNA"/>
</dbReference>
<dbReference type="Proteomes" id="UP000824242">
    <property type="component" value="Unassembled WGS sequence"/>
</dbReference>
<dbReference type="SUPFAM" id="SSF51445">
    <property type="entry name" value="(Trans)glycosidases"/>
    <property type="match status" value="1"/>
</dbReference>
<comment type="caution">
    <text evidence="6">The sequence shown here is derived from an EMBL/GenBank/DDBJ whole genome shotgun (WGS) entry which is preliminary data.</text>
</comment>
<dbReference type="GO" id="GO:0004553">
    <property type="term" value="F:hydrolase activity, hydrolyzing O-glycosyl compounds"/>
    <property type="evidence" value="ECO:0007669"/>
    <property type="project" value="InterPro"/>
</dbReference>
<comment type="similarity">
    <text evidence="1">Belongs to the glycosyl hydrolase 39 family.</text>
</comment>
<dbReference type="InterPro" id="IPR049166">
    <property type="entry name" value="GH39_cat"/>
</dbReference>
<gene>
    <name evidence="6" type="ORF">IAB89_02300</name>
</gene>
<accession>A0A9D1ALB5</accession>
<name>A0A9D1ALB5_9FIRM</name>
<protein>
    <submittedName>
        <fullName evidence="6">Xylan 1,4-beta-xylosidase</fullName>
    </submittedName>
</protein>
<evidence type="ECO:0000259" key="5">
    <source>
        <dbReference type="Pfam" id="PF01229"/>
    </source>
</evidence>
<proteinExistence type="inferred from homology"/>
<feature type="active site" description="Proton donor" evidence="4">
    <location>
        <position position="163"/>
    </location>
</feature>
<evidence type="ECO:0000256" key="3">
    <source>
        <dbReference type="ARBA" id="ARBA00023295"/>
    </source>
</evidence>
<feature type="domain" description="Glycosyl hydrolases family 39 N-terminal catalytic" evidence="5">
    <location>
        <begin position="16"/>
        <end position="465"/>
    </location>
</feature>
<evidence type="ECO:0000256" key="4">
    <source>
        <dbReference type="PIRSR" id="PIRSR600514-1"/>
    </source>
</evidence>
<evidence type="ECO:0000256" key="2">
    <source>
        <dbReference type="ARBA" id="ARBA00022801"/>
    </source>
</evidence>
<keyword evidence="3" id="KW-0326">Glycosidase</keyword>
<dbReference type="SUPFAM" id="SSF51011">
    <property type="entry name" value="Glycosyl hydrolase domain"/>
    <property type="match status" value="1"/>
</dbReference>
<dbReference type="PRINTS" id="PR00745">
    <property type="entry name" value="GLHYDRLASE39"/>
</dbReference>
<reference evidence="6" key="1">
    <citation type="submission" date="2020-10" db="EMBL/GenBank/DDBJ databases">
        <authorList>
            <person name="Gilroy R."/>
        </authorList>
    </citation>
    <scope>NUCLEOTIDE SEQUENCE</scope>
    <source>
        <strain evidence="6">ChiSxjej1B13-7958</strain>
    </source>
</reference>
<dbReference type="AlphaFoldDB" id="A0A9D1ALB5"/>
<evidence type="ECO:0000313" key="7">
    <source>
        <dbReference type="Proteomes" id="UP000824242"/>
    </source>
</evidence>
<dbReference type="InterPro" id="IPR000514">
    <property type="entry name" value="Glyco_hydro_39"/>
</dbReference>
<sequence length="500" mass="57244">MMTETQYSLCPEKVQSFANHADYCVGTGRMGLALHREYLEQLRLVQKEIGFSYIRGHGLFCDDMAIYQEYKNEKGEICPEYNFTYLDRVMDSYLEVGIRPFLELGFMPEKMASGDQTVFYWKGNVTPPKTYEAWRALVQALLRHLLERYGEDVLSWPIEVWNEPNLPGFWKDADKQEYFRLFAETLAAVKEVDSRFRVGGPAICGVQDVEWMQDFMEYCHQNALPLDFVTRHFYTFDTPDEDGHYSYGALRDPDESLMELDRSRAIIDSFPEYRGLPMHITEFNTSYRPDSPVHDTTRNAAYVARLLARLGEVNDSYSYWTFGDVFEEMGVPFTPFHGGFGLVANGGIPKPTFWTFAFFKKLQGDCLLRSKETVAVRRKDGSFAGAAWNLGQETGGETMLRFTLPAQGEWCLLTRTVDENHANPLKVWHDMGEPAQLSAEQTKLLQESAVPLVHTERLCAANGELCFSLMLQKDSVVSFELVPVSGRSDRGYSYERAVRG</sequence>
<dbReference type="InterPro" id="IPR051923">
    <property type="entry name" value="Glycosyl_Hydrolase_39"/>
</dbReference>